<gene>
    <name evidence="7" type="ORF">MNBD_ACTINO01-435</name>
</gene>
<dbReference type="GO" id="GO:0016787">
    <property type="term" value="F:hydrolase activity"/>
    <property type="evidence" value="ECO:0007669"/>
    <property type="project" value="TreeGrafter"/>
</dbReference>
<feature type="transmembrane region" description="Helical" evidence="6">
    <location>
        <begin position="135"/>
        <end position="153"/>
    </location>
</feature>
<feature type="transmembrane region" description="Helical" evidence="6">
    <location>
        <begin position="75"/>
        <end position="96"/>
    </location>
</feature>
<evidence type="ECO:0000256" key="3">
    <source>
        <dbReference type="ARBA" id="ARBA00022692"/>
    </source>
</evidence>
<keyword evidence="4 6" id="KW-1133">Transmembrane helix</keyword>
<accession>A0A3B0SRC7</accession>
<keyword evidence="5 6" id="KW-0472">Membrane</keyword>
<comment type="subcellular location">
    <subcellularLocation>
        <location evidence="1">Membrane</location>
        <topology evidence="1">Multi-pass membrane protein</topology>
    </subcellularLocation>
</comment>
<dbReference type="Pfam" id="PF07947">
    <property type="entry name" value="YhhN"/>
    <property type="match status" value="1"/>
</dbReference>
<evidence type="ECO:0000256" key="5">
    <source>
        <dbReference type="ARBA" id="ARBA00023136"/>
    </source>
</evidence>
<dbReference type="AlphaFoldDB" id="A0A3B0SRC7"/>
<evidence type="ECO:0008006" key="8">
    <source>
        <dbReference type="Google" id="ProtNLM"/>
    </source>
</evidence>
<dbReference type="InterPro" id="IPR012506">
    <property type="entry name" value="TMEM86B-like"/>
</dbReference>
<dbReference type="PANTHER" id="PTHR31885">
    <property type="entry name" value="GH04784P"/>
    <property type="match status" value="1"/>
</dbReference>
<sequence length="206" mass="21854">MIWVAAVIALALGAAVFEDANSHVGRFLKMSASTAVIGFLVWSTQDPSPYMWVLLGALILSWAGDLALSFEGRRAFIVGLGAFAGAHVVYAGAFIVRGSIDPVILVMSAAVMVAFGTVILKWLAPHRPDELRMPLVVYVVVISVMVVAAFATQGDALDVRIPLGAVAFAASDVLVARQQFVAKTRWNRIVGLPLYFAAQLLLAASG</sequence>
<evidence type="ECO:0000313" key="7">
    <source>
        <dbReference type="EMBL" id="VAW04812.1"/>
    </source>
</evidence>
<dbReference type="EMBL" id="UOEI01000406">
    <property type="protein sequence ID" value="VAW04812.1"/>
    <property type="molecule type" value="Genomic_DNA"/>
</dbReference>
<feature type="transmembrane region" description="Helical" evidence="6">
    <location>
        <begin position="102"/>
        <end position="123"/>
    </location>
</feature>
<protein>
    <recommendedName>
        <fullName evidence="8">Lysoplasmalogenase</fullName>
    </recommendedName>
</protein>
<reference evidence="7" key="1">
    <citation type="submission" date="2018-06" db="EMBL/GenBank/DDBJ databases">
        <authorList>
            <person name="Zhirakovskaya E."/>
        </authorList>
    </citation>
    <scope>NUCLEOTIDE SEQUENCE</scope>
</reference>
<dbReference type="GO" id="GO:0016020">
    <property type="term" value="C:membrane"/>
    <property type="evidence" value="ECO:0007669"/>
    <property type="project" value="UniProtKB-SubCell"/>
</dbReference>
<evidence type="ECO:0000256" key="1">
    <source>
        <dbReference type="ARBA" id="ARBA00004141"/>
    </source>
</evidence>
<organism evidence="7">
    <name type="scientific">hydrothermal vent metagenome</name>
    <dbReference type="NCBI Taxonomy" id="652676"/>
    <lineage>
        <taxon>unclassified sequences</taxon>
        <taxon>metagenomes</taxon>
        <taxon>ecological metagenomes</taxon>
    </lineage>
</organism>
<name>A0A3B0SRC7_9ZZZZ</name>
<proteinExistence type="inferred from homology"/>
<dbReference type="PANTHER" id="PTHR31885:SF6">
    <property type="entry name" value="GH04784P"/>
    <property type="match status" value="1"/>
</dbReference>
<comment type="similarity">
    <text evidence="2">Belongs to the TMEM86 family.</text>
</comment>
<feature type="transmembrane region" description="Helical" evidence="6">
    <location>
        <begin position="50"/>
        <end position="68"/>
    </location>
</feature>
<evidence type="ECO:0000256" key="2">
    <source>
        <dbReference type="ARBA" id="ARBA00007375"/>
    </source>
</evidence>
<keyword evidence="3 6" id="KW-0812">Transmembrane</keyword>
<evidence type="ECO:0000256" key="6">
    <source>
        <dbReference type="SAM" id="Phobius"/>
    </source>
</evidence>
<evidence type="ECO:0000256" key="4">
    <source>
        <dbReference type="ARBA" id="ARBA00022989"/>
    </source>
</evidence>